<keyword evidence="7 12" id="KW-0238">DNA-binding</keyword>
<keyword evidence="3 12" id="KW-0479">Metal-binding</keyword>
<dbReference type="PANTHER" id="PTHR24086">
    <property type="entry name" value="NUCLEAR RECEPTOR SUBFAMILY 5 GROUP A"/>
    <property type="match status" value="1"/>
</dbReference>
<dbReference type="PRINTS" id="PR00398">
    <property type="entry name" value="STRDHORMONER"/>
</dbReference>
<evidence type="ECO:0000256" key="4">
    <source>
        <dbReference type="ARBA" id="ARBA00022771"/>
    </source>
</evidence>
<dbReference type="FunFam" id="1.10.565.10:FF:000011">
    <property type="entry name" value="Nuclear receptor subfamily 5, group A, member 2"/>
    <property type="match status" value="1"/>
</dbReference>
<dbReference type="SMART" id="SM00430">
    <property type="entry name" value="HOLI"/>
    <property type="match status" value="1"/>
</dbReference>
<feature type="domain" description="NR LBD" evidence="14">
    <location>
        <begin position="271"/>
        <end position="500"/>
    </location>
</feature>
<evidence type="ECO:0000259" key="13">
    <source>
        <dbReference type="PROSITE" id="PS51030"/>
    </source>
</evidence>
<evidence type="ECO:0000256" key="7">
    <source>
        <dbReference type="ARBA" id="ARBA00023125"/>
    </source>
</evidence>
<keyword evidence="10 12" id="KW-0539">Nucleus</keyword>
<proteinExistence type="evidence at transcript level"/>
<dbReference type="PROSITE" id="PS00031">
    <property type="entry name" value="NUCLEAR_REC_DBD_1"/>
    <property type="match status" value="1"/>
</dbReference>
<evidence type="ECO:0000256" key="9">
    <source>
        <dbReference type="ARBA" id="ARBA00023170"/>
    </source>
</evidence>
<dbReference type="InterPro" id="IPR001723">
    <property type="entry name" value="Nuclear_hrmn_rcpt"/>
</dbReference>
<dbReference type="PROSITE" id="PS51843">
    <property type="entry name" value="NR_LBD"/>
    <property type="match status" value="1"/>
</dbReference>
<dbReference type="Gene3D" id="3.30.50.10">
    <property type="entry name" value="Erythroid Transcription Factor GATA-1, subunit A"/>
    <property type="match status" value="1"/>
</dbReference>
<dbReference type="InterPro" id="IPR013088">
    <property type="entry name" value="Znf_NHR/GATA"/>
</dbReference>
<dbReference type="SMART" id="SM00399">
    <property type="entry name" value="ZnF_C4"/>
    <property type="match status" value="1"/>
</dbReference>
<dbReference type="AlphaFoldDB" id="Q4H3G7"/>
<sequence length="504" mass="57177">MKYSLDEVCPVCGDKVSGYHYGLLTCESCKGFFKRTVQNGKKYTCVHTSKCHINKDQRKGCQACRFQKCLRVGMKLEAVRRDRVRGGRNKFGPLYKQDRARKQRLKALSEVHDSSTTITNSTLSVETTKVEFCEPVPLIQTPTPTNNECYVTPSHDSIWPSSLESPSTSSIMSVLPQPYISHSPSPNTSSLGSTGDLTVRNISGNSYIEPPTFHPPPDPMQTHYPLLWGAHPAMNPTLPPTYLSMGPIPAPYQLLPFSPNSVIEGFQRGFYVPLLIDQLLKYEIVESEIKTRIGTSLLDVTHRSDVFQLICKIADQTLYAMVEWAKKSVFFADLQVSDQMKLLQDSWIELLILDHIQRQLKLKSDSIELVTGHKFSRDLSKVSSHCVITFRILKRLMDLEKKFAVLQVDEQEIACLKYLVLFDTESHTAGCPNVQEKVNEALCEYSKKNYMDQPDRVNKLIFRLSEIRAVSSQIEDYLHYKHHEGKLTEGSLLVELLKARENGP</sequence>
<comment type="similarity">
    <text evidence="2">Belongs to the nuclear hormone receptor family. NR5 subfamily.</text>
</comment>
<evidence type="ECO:0000256" key="8">
    <source>
        <dbReference type="ARBA" id="ARBA00023163"/>
    </source>
</evidence>
<dbReference type="SUPFAM" id="SSF57716">
    <property type="entry name" value="Glucocorticoid receptor-like (DNA-binding domain)"/>
    <property type="match status" value="1"/>
</dbReference>
<evidence type="ECO:0000256" key="11">
    <source>
        <dbReference type="PIRSR" id="PIRSR002530-1"/>
    </source>
</evidence>
<dbReference type="CDD" id="cd06944">
    <property type="entry name" value="NR_LBD_Ftz-F1_like"/>
    <property type="match status" value="1"/>
</dbReference>
<dbReference type="GO" id="GO:0004879">
    <property type="term" value="F:nuclear receptor activity"/>
    <property type="evidence" value="ECO:0007669"/>
    <property type="project" value="InterPro"/>
</dbReference>
<accession>A0A1W2VRR3</accession>
<evidence type="ECO:0000256" key="1">
    <source>
        <dbReference type="ARBA" id="ARBA00004123"/>
    </source>
</evidence>
<dbReference type="KEGG" id="cin:778629"/>
<feature type="binding site" evidence="11">
    <location>
        <position position="481"/>
    </location>
    <ligand>
        <name>a phospholipid derivative</name>
        <dbReference type="ChEBI" id="CHEBI:16247"/>
    </ligand>
</feature>
<dbReference type="GO" id="GO:0008270">
    <property type="term" value="F:zinc ion binding"/>
    <property type="evidence" value="ECO:0007669"/>
    <property type="project" value="UniProtKB-KW"/>
</dbReference>
<dbReference type="GO" id="GO:0005634">
    <property type="term" value="C:nucleus"/>
    <property type="evidence" value="ECO:0007669"/>
    <property type="project" value="UniProtKB-SubCell"/>
</dbReference>
<dbReference type="OrthoDB" id="5771769at2759"/>
<feature type="binding site" evidence="11">
    <location>
        <position position="477"/>
    </location>
    <ligand>
        <name>a phospholipid derivative</name>
        <dbReference type="ChEBI" id="CHEBI:16247"/>
    </ligand>
</feature>
<dbReference type="InterPro" id="IPR001628">
    <property type="entry name" value="Znf_hrmn_rcpt"/>
</dbReference>
<keyword evidence="6 12" id="KW-0805">Transcription regulation</keyword>
<reference evidence="15" key="1">
    <citation type="journal article" date="2003" name="Dev. Genes Evol.">
        <title>Genomewide surveys of developmentally relevant genes in Ciona intestinalis.</title>
        <authorList>
            <person name="Satou Y."/>
            <person name="Satoh N."/>
        </authorList>
    </citation>
    <scope>NUCLEOTIDE SEQUENCE</scope>
</reference>
<dbReference type="PIRSF" id="PIRSF002530">
    <property type="entry name" value="Nuc_orph_FTZ-F1"/>
    <property type="match status" value="1"/>
</dbReference>
<dbReference type="Pfam" id="PF00105">
    <property type="entry name" value="zf-C4"/>
    <property type="match status" value="1"/>
</dbReference>
<dbReference type="PROSITE" id="PS51030">
    <property type="entry name" value="NUCLEAR_REC_DBD_2"/>
    <property type="match status" value="1"/>
</dbReference>
<dbReference type="EMBL" id="AB210455">
    <property type="protein sequence ID" value="BAE06460.1"/>
    <property type="molecule type" value="mRNA"/>
</dbReference>
<keyword evidence="8 12" id="KW-0804">Transcription</keyword>
<evidence type="ECO:0000256" key="12">
    <source>
        <dbReference type="RuleBase" id="RU004334"/>
    </source>
</evidence>
<keyword evidence="5 12" id="KW-0862">Zinc</keyword>
<dbReference type="PRINTS" id="PR00047">
    <property type="entry name" value="STROIDFINGER"/>
</dbReference>
<organism evidence="15">
    <name type="scientific">Ciona intestinalis</name>
    <name type="common">Transparent sea squirt</name>
    <name type="synonym">Ascidia intestinalis</name>
    <dbReference type="NCBI Taxonomy" id="7719"/>
    <lineage>
        <taxon>Eukaryota</taxon>
        <taxon>Metazoa</taxon>
        <taxon>Chordata</taxon>
        <taxon>Tunicata</taxon>
        <taxon>Ascidiacea</taxon>
        <taxon>Phlebobranchia</taxon>
        <taxon>Cionidae</taxon>
        <taxon>Ciona</taxon>
    </lineage>
</organism>
<dbReference type="PANTHER" id="PTHR24086:SF15">
    <property type="entry name" value="NUCLEAR HORMONE RECEPTOR FTZ-F1"/>
    <property type="match status" value="1"/>
</dbReference>
<dbReference type="InterPro" id="IPR000536">
    <property type="entry name" value="Nucl_hrmn_rcpt_lig-bd"/>
</dbReference>
<dbReference type="GO" id="GO:0043565">
    <property type="term" value="F:sequence-specific DNA binding"/>
    <property type="evidence" value="ECO:0007669"/>
    <property type="project" value="InterPro"/>
</dbReference>
<evidence type="ECO:0000256" key="2">
    <source>
        <dbReference type="ARBA" id="ARBA00007536"/>
    </source>
</evidence>
<evidence type="ECO:0000256" key="3">
    <source>
        <dbReference type="ARBA" id="ARBA00022723"/>
    </source>
</evidence>
<protein>
    <submittedName>
        <fullName evidence="15">Nuclear receptor</fullName>
    </submittedName>
</protein>
<evidence type="ECO:0000256" key="6">
    <source>
        <dbReference type="ARBA" id="ARBA00023015"/>
    </source>
</evidence>
<reference evidence="15" key="3">
    <citation type="submission" date="2005-04" db="EMBL/GenBank/DDBJ databases">
        <title>Expressed genes in Ciona intestinalis.</title>
        <authorList>
            <person name="Satou Y."/>
        </authorList>
    </citation>
    <scope>NUCLEOTIDE SEQUENCE</scope>
</reference>
<evidence type="ECO:0000259" key="14">
    <source>
        <dbReference type="PROSITE" id="PS51843"/>
    </source>
</evidence>
<dbReference type="FunFam" id="3.30.50.10:FF:000006">
    <property type="entry name" value="Nuclear receptor subfamily 5 group A member"/>
    <property type="match status" value="1"/>
</dbReference>
<keyword evidence="4 12" id="KW-0863">Zinc-finger</keyword>
<dbReference type="SUPFAM" id="SSF48508">
    <property type="entry name" value="Nuclear receptor ligand-binding domain"/>
    <property type="match status" value="1"/>
</dbReference>
<keyword evidence="9 12" id="KW-0675">Receptor</keyword>
<evidence type="ECO:0000256" key="5">
    <source>
        <dbReference type="ARBA" id="ARBA00022833"/>
    </source>
</evidence>
<evidence type="ECO:0000313" key="15">
    <source>
        <dbReference type="EMBL" id="BAE06460.1"/>
    </source>
</evidence>
<dbReference type="CDD" id="cd07167">
    <property type="entry name" value="NR_DBD_Lrh-1_like"/>
    <property type="match status" value="1"/>
</dbReference>
<dbReference type="Gene3D" id="1.10.565.10">
    <property type="entry name" value="Retinoid X Receptor"/>
    <property type="match status" value="1"/>
</dbReference>
<evidence type="ECO:0000256" key="10">
    <source>
        <dbReference type="ARBA" id="ARBA00023242"/>
    </source>
</evidence>
<name>Q4H3G7_CIOIN</name>
<dbReference type="Pfam" id="PF00104">
    <property type="entry name" value="Hormone_recep"/>
    <property type="match status" value="1"/>
</dbReference>
<feature type="domain" description="Nuclear receptor" evidence="13">
    <location>
        <begin position="6"/>
        <end position="81"/>
    </location>
</feature>
<comment type="subcellular location">
    <subcellularLocation>
        <location evidence="1 12">Nucleus</location>
    </subcellularLocation>
</comment>
<reference evidence="15" key="2">
    <citation type="journal article" date="2004" name="Development">
        <title>Gene expression profiles of transcription factors and signaling molecules in the ascidian embryo: towards a comprehensive understanding of gene networks.</title>
        <authorList>
            <person name="Imai K.S."/>
            <person name="Hino K."/>
            <person name="Yagi K."/>
            <person name="Satoh N."/>
            <person name="Satou Y."/>
        </authorList>
    </citation>
    <scope>NUCLEOTIDE SEQUENCE</scope>
</reference>
<dbReference type="InterPro" id="IPR016355">
    <property type="entry name" value="NR5-like"/>
</dbReference>
<accession>Q4H3G7</accession>
<dbReference type="InterPro" id="IPR035500">
    <property type="entry name" value="NHR-like_dom_sf"/>
</dbReference>
<gene>
    <name evidence="15" type="primary">Ci-FTZF</name>
</gene>